<dbReference type="PANTHER" id="PTHR22811">
    <property type="entry name" value="TRANSMEMBRANE EMP24 DOMAIN-CONTAINING PROTEIN"/>
    <property type="match status" value="1"/>
</dbReference>
<evidence type="ECO:0000256" key="5">
    <source>
        <dbReference type="ARBA" id="ARBA00022989"/>
    </source>
</evidence>
<evidence type="ECO:0000256" key="1">
    <source>
        <dbReference type="ARBA" id="ARBA00004479"/>
    </source>
</evidence>
<gene>
    <name evidence="11" type="ORF">SAY87_004839</name>
</gene>
<dbReference type="GO" id="GO:0016020">
    <property type="term" value="C:membrane"/>
    <property type="evidence" value="ECO:0007669"/>
    <property type="project" value="UniProtKB-SubCell"/>
</dbReference>
<sequence length="224" mass="25371">MFEVPFGTGMVLWSNRAAGALIVLLGLVFGIVNGMRFEVYSGHGKCISEEIKAHSMTVGKYSIVNPIEGQPLPDDYRVTVKVTSPHGNNYHNGNHVSSGNFAFTATESGDYSTCFYLYDRKPPRATLIEFEWKTGVAATDWSGVAKKEHLDAVQVELKKLYHTVISIHDEMFYLREREREMQNLNKSTDSKMISFGYLSLLICLSVAGLQFWHLKTYFERKKLV</sequence>
<dbReference type="InterPro" id="IPR015720">
    <property type="entry name" value="Emp24-like"/>
</dbReference>
<evidence type="ECO:0000256" key="9">
    <source>
        <dbReference type="SAM" id="Phobius"/>
    </source>
</evidence>
<evidence type="ECO:0000313" key="12">
    <source>
        <dbReference type="Proteomes" id="UP001345219"/>
    </source>
</evidence>
<comment type="subcellular location">
    <subcellularLocation>
        <location evidence="1 8">Membrane</location>
        <topology evidence="1 8">Single-pass type I membrane protein</topology>
    </subcellularLocation>
</comment>
<dbReference type="EMBL" id="JAXIOK010000017">
    <property type="protein sequence ID" value="KAK4751357.1"/>
    <property type="molecule type" value="Genomic_DNA"/>
</dbReference>
<feature type="domain" description="GOLD" evidence="10">
    <location>
        <begin position="44"/>
        <end position="159"/>
    </location>
</feature>
<evidence type="ECO:0000259" key="10">
    <source>
        <dbReference type="PROSITE" id="PS50866"/>
    </source>
</evidence>
<feature type="transmembrane region" description="Helical" evidence="9">
    <location>
        <begin position="12"/>
        <end position="32"/>
    </location>
</feature>
<accession>A0AAN7JQB1</accession>
<reference evidence="11 12" key="1">
    <citation type="journal article" date="2023" name="Hortic Res">
        <title>Pangenome of water caltrop reveals structural variations and asymmetric subgenome divergence after allopolyploidization.</title>
        <authorList>
            <person name="Zhang X."/>
            <person name="Chen Y."/>
            <person name="Wang L."/>
            <person name="Yuan Y."/>
            <person name="Fang M."/>
            <person name="Shi L."/>
            <person name="Lu R."/>
            <person name="Comes H.P."/>
            <person name="Ma Y."/>
            <person name="Chen Y."/>
            <person name="Huang G."/>
            <person name="Zhou Y."/>
            <person name="Zheng Z."/>
            <person name="Qiu Y."/>
        </authorList>
    </citation>
    <scope>NUCLEOTIDE SEQUENCE [LARGE SCALE GENOMIC DNA]</scope>
    <source>
        <tissue evidence="11">Roots</tissue>
    </source>
</reference>
<dbReference type="InterPro" id="IPR009038">
    <property type="entry name" value="GOLD_dom"/>
</dbReference>
<dbReference type="Proteomes" id="UP001345219">
    <property type="component" value="Chromosome 4"/>
</dbReference>
<proteinExistence type="inferred from homology"/>
<evidence type="ECO:0000256" key="2">
    <source>
        <dbReference type="ARBA" id="ARBA00007104"/>
    </source>
</evidence>
<keyword evidence="12" id="KW-1185">Reference proteome</keyword>
<dbReference type="AlphaFoldDB" id="A0AAN7JQB1"/>
<organism evidence="11 12">
    <name type="scientific">Trapa incisa</name>
    <dbReference type="NCBI Taxonomy" id="236973"/>
    <lineage>
        <taxon>Eukaryota</taxon>
        <taxon>Viridiplantae</taxon>
        <taxon>Streptophyta</taxon>
        <taxon>Embryophyta</taxon>
        <taxon>Tracheophyta</taxon>
        <taxon>Spermatophyta</taxon>
        <taxon>Magnoliopsida</taxon>
        <taxon>eudicotyledons</taxon>
        <taxon>Gunneridae</taxon>
        <taxon>Pentapetalae</taxon>
        <taxon>rosids</taxon>
        <taxon>malvids</taxon>
        <taxon>Myrtales</taxon>
        <taxon>Lythraceae</taxon>
        <taxon>Trapa</taxon>
    </lineage>
</organism>
<evidence type="ECO:0000313" key="11">
    <source>
        <dbReference type="EMBL" id="KAK4751357.1"/>
    </source>
</evidence>
<comment type="similarity">
    <text evidence="2 8">Belongs to the EMP24/GP25L family.</text>
</comment>
<dbReference type="Pfam" id="PF01105">
    <property type="entry name" value="EMP24_GP25L"/>
    <property type="match status" value="1"/>
</dbReference>
<name>A0AAN7JQB1_9MYRT</name>
<evidence type="ECO:0000256" key="6">
    <source>
        <dbReference type="ARBA" id="ARBA00023054"/>
    </source>
</evidence>
<feature type="transmembrane region" description="Helical" evidence="9">
    <location>
        <begin position="195"/>
        <end position="214"/>
    </location>
</feature>
<keyword evidence="7 9" id="KW-0472">Membrane</keyword>
<protein>
    <recommendedName>
        <fullName evidence="10">GOLD domain-containing protein</fullName>
    </recommendedName>
</protein>
<keyword evidence="6" id="KW-0175">Coiled coil</keyword>
<dbReference type="PROSITE" id="PS50866">
    <property type="entry name" value="GOLD"/>
    <property type="match status" value="1"/>
</dbReference>
<keyword evidence="3 8" id="KW-0812">Transmembrane</keyword>
<evidence type="ECO:0000256" key="3">
    <source>
        <dbReference type="ARBA" id="ARBA00022692"/>
    </source>
</evidence>
<evidence type="ECO:0000256" key="4">
    <source>
        <dbReference type="ARBA" id="ARBA00022729"/>
    </source>
</evidence>
<comment type="caution">
    <text evidence="11">The sequence shown here is derived from an EMBL/GenBank/DDBJ whole genome shotgun (WGS) entry which is preliminary data.</text>
</comment>
<keyword evidence="4" id="KW-0732">Signal</keyword>
<evidence type="ECO:0000256" key="8">
    <source>
        <dbReference type="RuleBase" id="RU003827"/>
    </source>
</evidence>
<evidence type="ECO:0000256" key="7">
    <source>
        <dbReference type="ARBA" id="ARBA00023136"/>
    </source>
</evidence>
<keyword evidence="5 9" id="KW-1133">Transmembrane helix</keyword>
<dbReference type="SMART" id="SM01190">
    <property type="entry name" value="EMP24_GP25L"/>
    <property type="match status" value="1"/>
</dbReference>